<reference evidence="3" key="1">
    <citation type="journal article" date="2019" name="Int. J. Syst. Evol. Microbiol.">
        <title>The Global Catalogue of Microorganisms (GCM) 10K type strain sequencing project: providing services to taxonomists for standard genome sequencing and annotation.</title>
        <authorList>
            <consortium name="The Broad Institute Genomics Platform"/>
            <consortium name="The Broad Institute Genome Sequencing Center for Infectious Disease"/>
            <person name="Wu L."/>
            <person name="Ma J."/>
        </authorList>
    </citation>
    <scope>NUCLEOTIDE SEQUENCE [LARGE SCALE GENOMIC DNA]</scope>
    <source>
        <strain evidence="3">CGMCC 1.15809</strain>
    </source>
</reference>
<name>A0ABW1FSL6_9ACTN</name>
<evidence type="ECO:0000313" key="3">
    <source>
        <dbReference type="Proteomes" id="UP001596241"/>
    </source>
</evidence>
<dbReference type="RefSeq" id="WP_345092833.1">
    <property type="nucleotide sequence ID" value="NZ_BAAAWG010000024.1"/>
</dbReference>
<sequence>MTYASTSPVRLADDIARLITTLDDHLLVAGPKQGAEILRHVIDTEDGVLGRITGVLITAAHRAKVQAEDGTASPELALALGRAANTLNDAALDLNDHADELKRLAQPSGSPAAVARPAASAMVARRRR</sequence>
<comment type="caution">
    <text evidence="2">The sequence shown here is derived from an EMBL/GenBank/DDBJ whole genome shotgun (WGS) entry which is preliminary data.</text>
</comment>
<keyword evidence="3" id="KW-1185">Reference proteome</keyword>
<protein>
    <submittedName>
        <fullName evidence="2">Uncharacterized protein</fullName>
    </submittedName>
</protein>
<evidence type="ECO:0000313" key="2">
    <source>
        <dbReference type="EMBL" id="MFC5897452.1"/>
    </source>
</evidence>
<dbReference type="Proteomes" id="UP001596241">
    <property type="component" value="Unassembled WGS sequence"/>
</dbReference>
<accession>A0ABW1FSL6</accession>
<organism evidence="2 3">
    <name type="scientific">Streptomyces ramulosus</name>
    <dbReference type="NCBI Taxonomy" id="47762"/>
    <lineage>
        <taxon>Bacteria</taxon>
        <taxon>Bacillati</taxon>
        <taxon>Actinomycetota</taxon>
        <taxon>Actinomycetes</taxon>
        <taxon>Kitasatosporales</taxon>
        <taxon>Streptomycetaceae</taxon>
        <taxon>Streptomyces</taxon>
    </lineage>
</organism>
<evidence type="ECO:0000256" key="1">
    <source>
        <dbReference type="SAM" id="MobiDB-lite"/>
    </source>
</evidence>
<dbReference type="EMBL" id="JBHSPW010000022">
    <property type="protein sequence ID" value="MFC5897452.1"/>
    <property type="molecule type" value="Genomic_DNA"/>
</dbReference>
<gene>
    <name evidence="2" type="ORF">ACFP3M_32075</name>
</gene>
<feature type="compositionally biased region" description="Low complexity" evidence="1">
    <location>
        <begin position="110"/>
        <end position="128"/>
    </location>
</feature>
<proteinExistence type="predicted"/>
<feature type="region of interest" description="Disordered" evidence="1">
    <location>
        <begin position="105"/>
        <end position="128"/>
    </location>
</feature>